<sequence length="120" mass="14120">MQEAKLKQQFDDLLKFTIAPALKNLEFKKKGLHFNRKVNDIFQCLNIQKSKWNSYDESVSFTFNLGFYYGKINSVLSETEVSILSPCVNDCFIQGRIGSLTKNIDHWFMNFMGLLRRRLR</sequence>
<dbReference type="RefSeq" id="WP_376884701.1">
    <property type="nucleotide sequence ID" value="NZ_JBHUHR010000016.1"/>
</dbReference>
<comment type="caution">
    <text evidence="1">The sequence shown here is derived from an EMBL/GenBank/DDBJ whole genome shotgun (WGS) entry which is preliminary data.</text>
</comment>
<reference evidence="2" key="1">
    <citation type="journal article" date="2019" name="Int. J. Syst. Evol. Microbiol.">
        <title>The Global Catalogue of Microorganisms (GCM) 10K type strain sequencing project: providing services to taxonomists for standard genome sequencing and annotation.</title>
        <authorList>
            <consortium name="The Broad Institute Genomics Platform"/>
            <consortium name="The Broad Institute Genome Sequencing Center for Infectious Disease"/>
            <person name="Wu L."/>
            <person name="Ma J."/>
        </authorList>
    </citation>
    <scope>NUCLEOTIDE SEQUENCE [LARGE SCALE GENOMIC DNA]</scope>
    <source>
        <strain evidence="2">CGMCC 1.15180</strain>
    </source>
</reference>
<keyword evidence="2" id="KW-1185">Reference proteome</keyword>
<gene>
    <name evidence="1" type="ORF">ACFSKL_06785</name>
</gene>
<organism evidence="1 2">
    <name type="scientific">Belliella marina</name>
    <dbReference type="NCBI Taxonomy" id="1644146"/>
    <lineage>
        <taxon>Bacteria</taxon>
        <taxon>Pseudomonadati</taxon>
        <taxon>Bacteroidota</taxon>
        <taxon>Cytophagia</taxon>
        <taxon>Cytophagales</taxon>
        <taxon>Cyclobacteriaceae</taxon>
        <taxon>Belliella</taxon>
    </lineage>
</organism>
<evidence type="ECO:0000313" key="1">
    <source>
        <dbReference type="EMBL" id="MFD2034489.1"/>
    </source>
</evidence>
<dbReference type="Pfam" id="PF14137">
    <property type="entry name" value="DUF4304"/>
    <property type="match status" value="1"/>
</dbReference>
<name>A0ABW4VIM3_9BACT</name>
<proteinExistence type="predicted"/>
<protein>
    <submittedName>
        <fullName evidence="1">DUF4304 domain-containing protein</fullName>
    </submittedName>
</protein>
<dbReference type="InterPro" id="IPR025412">
    <property type="entry name" value="DUF4304"/>
</dbReference>
<accession>A0ABW4VIM3</accession>
<dbReference type="Proteomes" id="UP001597361">
    <property type="component" value="Unassembled WGS sequence"/>
</dbReference>
<dbReference type="EMBL" id="JBHUHR010000016">
    <property type="protein sequence ID" value="MFD2034489.1"/>
    <property type="molecule type" value="Genomic_DNA"/>
</dbReference>
<evidence type="ECO:0000313" key="2">
    <source>
        <dbReference type="Proteomes" id="UP001597361"/>
    </source>
</evidence>